<gene>
    <name evidence="3" type="ORF">EPL05_19320</name>
</gene>
<protein>
    <submittedName>
        <fullName evidence="3">DUF2059 domain-containing protein</fullName>
    </submittedName>
</protein>
<evidence type="ECO:0000259" key="2">
    <source>
        <dbReference type="Pfam" id="PF09832"/>
    </source>
</evidence>
<feature type="chain" id="PRO_5018767119" evidence="1">
    <location>
        <begin position="19"/>
        <end position="152"/>
    </location>
</feature>
<dbReference type="OrthoDB" id="1143459at2"/>
<feature type="domain" description="DUF2059" evidence="2">
    <location>
        <begin position="83"/>
        <end position="139"/>
    </location>
</feature>
<keyword evidence="1" id="KW-0732">Signal</keyword>
<keyword evidence="4" id="KW-1185">Reference proteome</keyword>
<dbReference type="Proteomes" id="UP000286701">
    <property type="component" value="Unassembled WGS sequence"/>
</dbReference>
<dbReference type="RefSeq" id="WP_128535641.1">
    <property type="nucleotide sequence ID" value="NZ_SBIW01000009.1"/>
</dbReference>
<accession>A0A3S4Y6M4</accession>
<evidence type="ECO:0000313" key="3">
    <source>
        <dbReference type="EMBL" id="RWY48595.1"/>
    </source>
</evidence>
<reference evidence="3 4" key="1">
    <citation type="submission" date="2019-01" db="EMBL/GenBank/DDBJ databases">
        <title>Mucilaginibacter antarcticum sp. nov., isolated from antarctic soil.</title>
        <authorList>
            <person name="Yan Y.-Q."/>
            <person name="Du Z.-J."/>
        </authorList>
    </citation>
    <scope>NUCLEOTIDE SEQUENCE [LARGE SCALE GENOMIC DNA]</scope>
    <source>
        <strain evidence="3 4">F01003</strain>
    </source>
</reference>
<sequence>MKFKLIIAFLLFCSAVKAQTTTVTPTQLKAAEDVIIASRADEHFKLSMDVMLKQASTNLPEDKRGKFVEVMNSFVAKYVNWDVMKDQLASLYAQQFTEKELKDLATFYRSPLGLKLNEKQPILLQKGAELGQQAVQSHQVELQQMMQAAFKE</sequence>
<name>A0A3S4Y6M4_9SPHI</name>
<feature type="signal peptide" evidence="1">
    <location>
        <begin position="1"/>
        <end position="18"/>
    </location>
</feature>
<proteinExistence type="predicted"/>
<dbReference type="InterPro" id="IPR018637">
    <property type="entry name" value="DUF2059"/>
</dbReference>
<comment type="caution">
    <text evidence="3">The sequence shown here is derived from an EMBL/GenBank/DDBJ whole genome shotgun (WGS) entry which is preliminary data.</text>
</comment>
<evidence type="ECO:0000313" key="4">
    <source>
        <dbReference type="Proteomes" id="UP000286701"/>
    </source>
</evidence>
<dbReference type="EMBL" id="SBIW01000009">
    <property type="protein sequence ID" value="RWY48595.1"/>
    <property type="molecule type" value="Genomic_DNA"/>
</dbReference>
<organism evidence="3 4">
    <name type="scientific">Mucilaginibacter gilvus</name>
    <dbReference type="NCBI Taxonomy" id="2305909"/>
    <lineage>
        <taxon>Bacteria</taxon>
        <taxon>Pseudomonadati</taxon>
        <taxon>Bacteroidota</taxon>
        <taxon>Sphingobacteriia</taxon>
        <taxon>Sphingobacteriales</taxon>
        <taxon>Sphingobacteriaceae</taxon>
        <taxon>Mucilaginibacter</taxon>
    </lineage>
</organism>
<evidence type="ECO:0000256" key="1">
    <source>
        <dbReference type="SAM" id="SignalP"/>
    </source>
</evidence>
<dbReference type="Pfam" id="PF09832">
    <property type="entry name" value="DUF2059"/>
    <property type="match status" value="1"/>
</dbReference>
<dbReference type="AlphaFoldDB" id="A0A3S4Y6M4"/>